<sequence>MFDLIIIGGGPIGLACAIEARKKNLRYLILEKGALVNSLYHYPLYMTFFSTAERLEIGDAPFTCLAPKPGRPEAIEYYRKVTGSFKLNINLYEAVADVQPHEGGFRVTSSRAVYQAAKVIVATGFYDIPMLMDIPGEDLPQVRHYYKEPHEYAFQKVLVVGASNSSVDAALETWRKGADVTLVARGPGIGPRVKYWVKPDIENRIEEGSIKAHFNTSLTAIRPGAVDLLTPDGPLTLENDFVLALTGYRPNFEWLQQCGIALSDDGLCKPVYNPATMETNIPGLYLAGVVCGGLETHKWFIENSRIHGNLIIDHITRTP</sequence>
<dbReference type="SUPFAM" id="SSF51905">
    <property type="entry name" value="FAD/NAD(P)-binding domain"/>
    <property type="match status" value="1"/>
</dbReference>
<keyword evidence="1" id="KW-0560">Oxidoreductase</keyword>
<name>A0A2P8CXY1_9BACT</name>
<dbReference type="EMBL" id="PYGD01000010">
    <property type="protein sequence ID" value="PSK89829.1"/>
    <property type="molecule type" value="Genomic_DNA"/>
</dbReference>
<dbReference type="Proteomes" id="UP000240572">
    <property type="component" value="Unassembled WGS sequence"/>
</dbReference>
<dbReference type="AlphaFoldDB" id="A0A2P8CXY1"/>
<dbReference type="InterPro" id="IPR023856">
    <property type="entry name" value="Bdr"/>
</dbReference>
<proteinExistence type="predicted"/>
<dbReference type="PRINTS" id="PR00469">
    <property type="entry name" value="PNDRDTASEII"/>
</dbReference>
<dbReference type="GO" id="GO:0004497">
    <property type="term" value="F:monooxygenase activity"/>
    <property type="evidence" value="ECO:0007669"/>
    <property type="project" value="TreeGrafter"/>
</dbReference>
<protein>
    <submittedName>
        <fullName evidence="2">Thioredoxin reductase (NADPH)</fullName>
    </submittedName>
</protein>
<dbReference type="NCBIfam" id="TIGR04018">
    <property type="entry name" value="Bthiol_YpdA"/>
    <property type="match status" value="1"/>
</dbReference>
<dbReference type="Pfam" id="PF13738">
    <property type="entry name" value="Pyr_redox_3"/>
    <property type="match status" value="1"/>
</dbReference>
<dbReference type="InterPro" id="IPR036188">
    <property type="entry name" value="FAD/NAD-bd_sf"/>
</dbReference>
<dbReference type="RefSeq" id="WP_106524632.1">
    <property type="nucleotide sequence ID" value="NZ_PYGD01000010.1"/>
</dbReference>
<dbReference type="PANTHER" id="PTHR43539">
    <property type="entry name" value="FLAVIN-BINDING MONOOXYGENASE-LIKE PROTEIN (AFU_ORTHOLOGUE AFUA_4G09220)"/>
    <property type="match status" value="1"/>
</dbReference>
<accession>A0A2P8CXY1</accession>
<organism evidence="2 3">
    <name type="scientific">Taibaiella chishuiensis</name>
    <dbReference type="NCBI Taxonomy" id="1434707"/>
    <lineage>
        <taxon>Bacteria</taxon>
        <taxon>Pseudomonadati</taxon>
        <taxon>Bacteroidota</taxon>
        <taxon>Chitinophagia</taxon>
        <taxon>Chitinophagales</taxon>
        <taxon>Chitinophagaceae</taxon>
        <taxon>Taibaiella</taxon>
    </lineage>
</organism>
<evidence type="ECO:0000313" key="2">
    <source>
        <dbReference type="EMBL" id="PSK89829.1"/>
    </source>
</evidence>
<dbReference type="PRINTS" id="PR00368">
    <property type="entry name" value="FADPNR"/>
</dbReference>
<comment type="caution">
    <text evidence="2">The sequence shown here is derived from an EMBL/GenBank/DDBJ whole genome shotgun (WGS) entry which is preliminary data.</text>
</comment>
<gene>
    <name evidence="2" type="ORF">B0I18_110130</name>
</gene>
<reference evidence="2 3" key="1">
    <citation type="submission" date="2018-03" db="EMBL/GenBank/DDBJ databases">
        <title>Genomic Encyclopedia of Type Strains, Phase III (KMG-III): the genomes of soil and plant-associated and newly described type strains.</title>
        <authorList>
            <person name="Whitman W."/>
        </authorList>
    </citation>
    <scope>NUCLEOTIDE SEQUENCE [LARGE SCALE GENOMIC DNA]</scope>
    <source>
        <strain evidence="2 3">CGMCC 1.12700</strain>
    </source>
</reference>
<dbReference type="InterPro" id="IPR050982">
    <property type="entry name" value="Auxin_biosynth/cation_transpt"/>
</dbReference>
<dbReference type="OrthoDB" id="9778740at2"/>
<dbReference type="PANTHER" id="PTHR43539:SF4">
    <property type="entry name" value="BACILLIREDOXIN REDUCTASE BDR"/>
    <property type="match status" value="1"/>
</dbReference>
<keyword evidence="3" id="KW-1185">Reference proteome</keyword>
<dbReference type="Gene3D" id="3.50.50.60">
    <property type="entry name" value="FAD/NAD(P)-binding domain"/>
    <property type="match status" value="1"/>
</dbReference>
<dbReference type="GO" id="GO:0050660">
    <property type="term" value="F:flavin adenine dinucleotide binding"/>
    <property type="evidence" value="ECO:0007669"/>
    <property type="project" value="TreeGrafter"/>
</dbReference>
<evidence type="ECO:0000256" key="1">
    <source>
        <dbReference type="ARBA" id="ARBA00023002"/>
    </source>
</evidence>
<evidence type="ECO:0000313" key="3">
    <source>
        <dbReference type="Proteomes" id="UP000240572"/>
    </source>
</evidence>